<accession>A0ABM7XG35</accession>
<evidence type="ECO:0000313" key="1">
    <source>
        <dbReference type="EMBL" id="BDG10865.1"/>
    </source>
</evidence>
<dbReference type="RefSeq" id="WP_248343455.1">
    <property type="nucleotide sequence ID" value="NZ_AP025592.1"/>
</dbReference>
<dbReference type="Proteomes" id="UP001162734">
    <property type="component" value="Chromosome"/>
</dbReference>
<dbReference type="InterPro" id="IPR013078">
    <property type="entry name" value="His_Pase_superF_clade-1"/>
</dbReference>
<gene>
    <name evidence="1" type="ORF">AMPC_39780</name>
</gene>
<name>A0ABM7XG35_9BACT</name>
<proteinExistence type="predicted"/>
<dbReference type="SUPFAM" id="SSF53254">
    <property type="entry name" value="Phosphoglycerate mutase-like"/>
    <property type="match status" value="1"/>
</dbReference>
<dbReference type="Gene3D" id="3.40.50.1240">
    <property type="entry name" value="Phosphoglycerate mutase-like"/>
    <property type="match status" value="1"/>
</dbReference>
<sequence length="164" mass="17319">MKLVLLRHGIAEDRAPGGDEARRLTRPGRKKLARGARGLARLLDEVDAWAASPLARAVETARIAADELGGPDDPEELDALRPEAPPGALLPWLRRQPVASTALVAGHAPHLPALAAFLLGAPGPLFELEKGGACLLELPRAPRAGSARLGWLLTAKQLRKLGDA</sequence>
<evidence type="ECO:0000313" key="2">
    <source>
        <dbReference type="Proteomes" id="UP001162734"/>
    </source>
</evidence>
<dbReference type="Pfam" id="PF00300">
    <property type="entry name" value="His_Phos_1"/>
    <property type="match status" value="1"/>
</dbReference>
<organism evidence="1 2">
    <name type="scientific">Anaeromyxobacter paludicola</name>
    <dbReference type="NCBI Taxonomy" id="2918171"/>
    <lineage>
        <taxon>Bacteria</taxon>
        <taxon>Pseudomonadati</taxon>
        <taxon>Myxococcota</taxon>
        <taxon>Myxococcia</taxon>
        <taxon>Myxococcales</taxon>
        <taxon>Cystobacterineae</taxon>
        <taxon>Anaeromyxobacteraceae</taxon>
        <taxon>Anaeromyxobacter</taxon>
    </lineage>
</organism>
<dbReference type="CDD" id="cd07067">
    <property type="entry name" value="HP_PGM_like"/>
    <property type="match status" value="1"/>
</dbReference>
<dbReference type="EMBL" id="AP025592">
    <property type="protein sequence ID" value="BDG10865.1"/>
    <property type="molecule type" value="Genomic_DNA"/>
</dbReference>
<reference evidence="2" key="1">
    <citation type="journal article" date="2022" name="Int. J. Syst. Evol. Microbiol.">
        <title>Anaeromyxobacter oryzae sp. nov., Anaeromyxobacter diazotrophicus sp. nov. and Anaeromyxobacter paludicola sp. nov., isolated from paddy soils.</title>
        <authorList>
            <person name="Itoh H."/>
            <person name="Xu Z."/>
            <person name="Mise K."/>
            <person name="Masuda Y."/>
            <person name="Ushijima N."/>
            <person name="Hayakawa C."/>
            <person name="Shiratori Y."/>
            <person name="Senoo K."/>
        </authorList>
    </citation>
    <scope>NUCLEOTIDE SEQUENCE [LARGE SCALE GENOMIC DNA]</scope>
    <source>
        <strain evidence="2">Red630</strain>
    </source>
</reference>
<dbReference type="InterPro" id="IPR029033">
    <property type="entry name" value="His_PPase_superfam"/>
</dbReference>
<protein>
    <submittedName>
        <fullName evidence="1">Phosphohistidine phosphatase SixA</fullName>
    </submittedName>
</protein>
<keyword evidence="2" id="KW-1185">Reference proteome</keyword>